<name>A0A4Y7U0F8_COPMI</name>
<sequence>MNDATSFGVHRLWKDTFVGGLRPGRKGPIKCIDVGGGTGDIALRILDHARENYADRETTVDIADINAEMLKEGFRRFKKTMYHNTQAPQCPQRRQTWITTWAFLEEGVDHIMTKLQTGVSYSKYMSLYTVAYNYCTSSKMQGADSGIGFGTKSGASLMGSDLYNNLIKYFTNHLQGLRDHAETLQDEALLRYYATEWERYTTGANYINRLFTYLNRHWVKRERDEGRKNVYPVYTLALVQWKTCLFMPIQRTRKLAGAILRLIEDQRNGETIDQGLVKQVVESFVSLGLDDSDTNKACLEVYKEHFESPFIDATETYYKHESDSFIASHSVPDYLKKAEERLKEEEDRVDRYLNTQTRKPLISKCEAVLIREHSTLMWENFQNLLDYDKDEDLQRMYALLSRIPEGLEPLRKKFEEHVKKAGLAAVSRLTAETTARGEGADVDPKAYVDALLEVHKKNSDTVTRSFRGEAGFVASLDKACRDLPELLAKHADLLLRKNNKLAEEGDLEGALNRVMILFKYLEDKDIFQTFYTTKLSKRLIHAEASMISKLKEACGFEYTNKLQRIFSIMVLGTNFWPLNPPPHDFRYYQMKHSGRKLTWLWNYSKNELRTNYTNQKYILMTSTFQSAILLQYNRNDTLSLEEIFVATSIPKEHLVQVLALLVKAKVLVNEERDQYDLNPQWDFKSKKIRVNLNQPIKAEKQAESSEVMKTVDEDRKYVIQATIVRIMKARKTMKNQALLDEVISQLSQRFTPKVPDIKKPLFFRPIDTLLEKDYIERVDGTRDTFAYVA</sequence>
<evidence type="ECO:0000256" key="4">
    <source>
        <dbReference type="ARBA" id="ARBA00022786"/>
    </source>
</evidence>
<dbReference type="EMBL" id="QPFP01000001">
    <property type="protein sequence ID" value="TEB39913.1"/>
    <property type="molecule type" value="Genomic_DNA"/>
</dbReference>
<evidence type="ECO:0000313" key="10">
    <source>
        <dbReference type="EMBL" id="TEB39913.1"/>
    </source>
</evidence>
<keyword evidence="4" id="KW-0833">Ubl conjugation pathway</keyword>
<dbReference type="InterPro" id="IPR036388">
    <property type="entry name" value="WH-like_DNA-bd_sf"/>
</dbReference>
<dbReference type="Gene3D" id="1.20.1310.10">
    <property type="entry name" value="Cullin Repeats"/>
    <property type="match status" value="4"/>
</dbReference>
<dbReference type="SUPFAM" id="SSF75632">
    <property type="entry name" value="Cullin homology domain"/>
    <property type="match status" value="1"/>
</dbReference>
<evidence type="ECO:0000256" key="2">
    <source>
        <dbReference type="ARBA" id="ARBA00006019"/>
    </source>
</evidence>
<evidence type="ECO:0000256" key="3">
    <source>
        <dbReference type="ARBA" id="ARBA00022499"/>
    </source>
</evidence>
<dbReference type="Pfam" id="PF00888">
    <property type="entry name" value="Cullin"/>
    <property type="match status" value="1"/>
</dbReference>
<dbReference type="GO" id="GO:0019005">
    <property type="term" value="C:SCF ubiquitin ligase complex"/>
    <property type="evidence" value="ECO:0007669"/>
    <property type="project" value="UniProtKB-ARBA"/>
</dbReference>
<dbReference type="InterPro" id="IPR059120">
    <property type="entry name" value="Cullin-like_AB"/>
</dbReference>
<evidence type="ECO:0000313" key="11">
    <source>
        <dbReference type="Proteomes" id="UP000298030"/>
    </source>
</evidence>
<dbReference type="AlphaFoldDB" id="A0A4Y7U0F8"/>
<dbReference type="SMART" id="SM00182">
    <property type="entry name" value="CULLIN"/>
    <property type="match status" value="1"/>
</dbReference>
<protein>
    <recommendedName>
        <fullName evidence="6">Cullin-1</fullName>
    </recommendedName>
</protein>
<gene>
    <name evidence="10" type="ORF">FA13DRAFT_1760708</name>
</gene>
<feature type="domain" description="Cullin family profile" evidence="9">
    <location>
        <begin position="482"/>
        <end position="662"/>
    </location>
</feature>
<dbReference type="PANTHER" id="PTHR11932">
    <property type="entry name" value="CULLIN"/>
    <property type="match status" value="1"/>
</dbReference>
<dbReference type="InterPro" id="IPR045093">
    <property type="entry name" value="Cullin"/>
</dbReference>
<dbReference type="FunFam" id="1.10.10.10:FF:000014">
    <property type="entry name" value="Cullin 1"/>
    <property type="match status" value="1"/>
</dbReference>
<dbReference type="SUPFAM" id="SSF74788">
    <property type="entry name" value="Cullin repeat-like"/>
    <property type="match status" value="1"/>
</dbReference>
<comment type="caution">
    <text evidence="10">The sequence shown here is derived from an EMBL/GenBank/DDBJ whole genome shotgun (WGS) entry which is preliminary data.</text>
</comment>
<evidence type="ECO:0000256" key="6">
    <source>
        <dbReference type="ARBA" id="ARBA00069612"/>
    </source>
</evidence>
<comment type="pathway">
    <text evidence="1">Protein modification; protein ubiquitination.</text>
</comment>
<dbReference type="Pfam" id="PF10557">
    <property type="entry name" value="Cullin_Nedd8"/>
    <property type="match status" value="1"/>
</dbReference>
<dbReference type="Gene3D" id="1.10.10.10">
    <property type="entry name" value="Winged helix-like DNA-binding domain superfamily/Winged helix DNA-binding domain"/>
    <property type="match status" value="1"/>
</dbReference>
<evidence type="ECO:0000259" key="9">
    <source>
        <dbReference type="PROSITE" id="PS50069"/>
    </source>
</evidence>
<dbReference type="GO" id="GO:0031625">
    <property type="term" value="F:ubiquitin protein ligase binding"/>
    <property type="evidence" value="ECO:0007669"/>
    <property type="project" value="InterPro"/>
</dbReference>
<dbReference type="Gene3D" id="3.40.50.150">
    <property type="entry name" value="Vaccinia Virus protein VP39"/>
    <property type="match status" value="1"/>
</dbReference>
<dbReference type="InterPro" id="IPR036390">
    <property type="entry name" value="WH_DNA-bd_sf"/>
</dbReference>
<dbReference type="SMART" id="SM00884">
    <property type="entry name" value="Cullin_Nedd8"/>
    <property type="match status" value="1"/>
</dbReference>
<dbReference type="OrthoDB" id="27073at2759"/>
<dbReference type="PROSITE" id="PS50069">
    <property type="entry name" value="CULLIN_2"/>
    <property type="match status" value="1"/>
</dbReference>
<dbReference type="InterPro" id="IPR016158">
    <property type="entry name" value="Cullin_homology"/>
</dbReference>
<dbReference type="SUPFAM" id="SSF46785">
    <property type="entry name" value="Winged helix' DNA-binding domain"/>
    <property type="match status" value="1"/>
</dbReference>
<organism evidence="10 11">
    <name type="scientific">Coprinellus micaceus</name>
    <name type="common">Glistening ink-cap mushroom</name>
    <name type="synonym">Coprinus micaceus</name>
    <dbReference type="NCBI Taxonomy" id="71717"/>
    <lineage>
        <taxon>Eukaryota</taxon>
        <taxon>Fungi</taxon>
        <taxon>Dikarya</taxon>
        <taxon>Basidiomycota</taxon>
        <taxon>Agaricomycotina</taxon>
        <taxon>Agaricomycetes</taxon>
        <taxon>Agaricomycetidae</taxon>
        <taxon>Agaricales</taxon>
        <taxon>Agaricineae</taxon>
        <taxon>Psathyrellaceae</taxon>
        <taxon>Coprinellus</taxon>
    </lineage>
</organism>
<dbReference type="SUPFAM" id="SSF53335">
    <property type="entry name" value="S-adenosyl-L-methionine-dependent methyltransferases"/>
    <property type="match status" value="1"/>
</dbReference>
<dbReference type="InterPro" id="IPR029063">
    <property type="entry name" value="SAM-dependent_MTases_sf"/>
</dbReference>
<dbReference type="FunFam" id="1.20.1310.10:FF:000029">
    <property type="entry name" value="Cullin homolog 1"/>
    <property type="match status" value="1"/>
</dbReference>
<comment type="similarity">
    <text evidence="2 7 8">Belongs to the cullin family.</text>
</comment>
<dbReference type="InterPro" id="IPR016159">
    <property type="entry name" value="Cullin_repeat-like_dom_sf"/>
</dbReference>
<keyword evidence="3" id="KW-1017">Isopeptide bond</keyword>
<dbReference type="Gene3D" id="3.30.230.130">
    <property type="entry name" value="Cullin, Chain C, Domain 2"/>
    <property type="match status" value="1"/>
</dbReference>
<dbReference type="Pfam" id="PF01209">
    <property type="entry name" value="Ubie_methyltran"/>
    <property type="match status" value="1"/>
</dbReference>
<dbReference type="FunFam" id="1.20.1310.10:FF:000011">
    <property type="entry name" value="Cullin 1"/>
    <property type="match status" value="1"/>
</dbReference>
<dbReference type="STRING" id="71717.A0A4Y7U0F8"/>
<dbReference type="Pfam" id="PF26557">
    <property type="entry name" value="Cullin_AB"/>
    <property type="match status" value="1"/>
</dbReference>
<evidence type="ECO:0000256" key="5">
    <source>
        <dbReference type="ARBA" id="ARBA00022843"/>
    </source>
</evidence>
<dbReference type="GO" id="GO:0031146">
    <property type="term" value="P:SCF-dependent proteasomal ubiquitin-dependent protein catabolic process"/>
    <property type="evidence" value="ECO:0007669"/>
    <property type="project" value="UniProtKB-ARBA"/>
</dbReference>
<keyword evidence="5" id="KW-0832">Ubl conjugation</keyword>
<dbReference type="FunFam" id="1.20.1310.10:FF:000026">
    <property type="entry name" value="Cullin 1"/>
    <property type="match status" value="1"/>
</dbReference>
<evidence type="ECO:0000256" key="7">
    <source>
        <dbReference type="PROSITE-ProRule" id="PRU00330"/>
    </source>
</evidence>
<keyword evidence="11" id="KW-1185">Reference proteome</keyword>
<dbReference type="InterPro" id="IPR001373">
    <property type="entry name" value="Cullin_N"/>
</dbReference>
<dbReference type="InterPro" id="IPR036317">
    <property type="entry name" value="Cullin_homology_sf"/>
</dbReference>
<dbReference type="InterPro" id="IPR019559">
    <property type="entry name" value="Cullin_neddylation_domain"/>
</dbReference>
<reference evidence="10 11" key="1">
    <citation type="journal article" date="2019" name="Nat. Ecol. Evol.">
        <title>Megaphylogeny resolves global patterns of mushroom evolution.</title>
        <authorList>
            <person name="Varga T."/>
            <person name="Krizsan K."/>
            <person name="Foldi C."/>
            <person name="Dima B."/>
            <person name="Sanchez-Garcia M."/>
            <person name="Sanchez-Ramirez S."/>
            <person name="Szollosi G.J."/>
            <person name="Szarkandi J.G."/>
            <person name="Papp V."/>
            <person name="Albert L."/>
            <person name="Andreopoulos W."/>
            <person name="Angelini C."/>
            <person name="Antonin V."/>
            <person name="Barry K.W."/>
            <person name="Bougher N.L."/>
            <person name="Buchanan P."/>
            <person name="Buyck B."/>
            <person name="Bense V."/>
            <person name="Catcheside P."/>
            <person name="Chovatia M."/>
            <person name="Cooper J."/>
            <person name="Damon W."/>
            <person name="Desjardin D."/>
            <person name="Finy P."/>
            <person name="Geml J."/>
            <person name="Haridas S."/>
            <person name="Hughes K."/>
            <person name="Justo A."/>
            <person name="Karasinski D."/>
            <person name="Kautmanova I."/>
            <person name="Kiss B."/>
            <person name="Kocsube S."/>
            <person name="Kotiranta H."/>
            <person name="LaButti K.M."/>
            <person name="Lechner B.E."/>
            <person name="Liimatainen K."/>
            <person name="Lipzen A."/>
            <person name="Lukacs Z."/>
            <person name="Mihaltcheva S."/>
            <person name="Morgado L.N."/>
            <person name="Niskanen T."/>
            <person name="Noordeloos M.E."/>
            <person name="Ohm R.A."/>
            <person name="Ortiz-Santana B."/>
            <person name="Ovrebo C."/>
            <person name="Racz N."/>
            <person name="Riley R."/>
            <person name="Savchenko A."/>
            <person name="Shiryaev A."/>
            <person name="Soop K."/>
            <person name="Spirin V."/>
            <person name="Szebenyi C."/>
            <person name="Tomsovsky M."/>
            <person name="Tulloss R.E."/>
            <person name="Uehling J."/>
            <person name="Grigoriev I.V."/>
            <person name="Vagvolgyi C."/>
            <person name="Papp T."/>
            <person name="Martin F.M."/>
            <person name="Miettinen O."/>
            <person name="Hibbett D.S."/>
            <person name="Nagy L.G."/>
        </authorList>
    </citation>
    <scope>NUCLEOTIDE SEQUENCE [LARGE SCALE GENOMIC DNA]</scope>
    <source>
        <strain evidence="10 11">FP101781</strain>
    </source>
</reference>
<accession>A0A4Y7U0F8</accession>
<evidence type="ECO:0000256" key="8">
    <source>
        <dbReference type="RuleBase" id="RU003829"/>
    </source>
</evidence>
<dbReference type="FunFam" id="1.10.10.10:FF:000161">
    <property type="entry name" value="Cullin 1"/>
    <property type="match status" value="1"/>
</dbReference>
<proteinExistence type="inferred from homology"/>
<evidence type="ECO:0000256" key="1">
    <source>
        <dbReference type="ARBA" id="ARBA00004906"/>
    </source>
</evidence>
<dbReference type="Proteomes" id="UP000298030">
    <property type="component" value="Unassembled WGS sequence"/>
</dbReference>